<keyword evidence="2" id="KW-1185">Reference proteome</keyword>
<dbReference type="Proteomes" id="UP000324705">
    <property type="component" value="Chromosome 7B"/>
</dbReference>
<accession>A0A9R1C0G1</accession>
<evidence type="ECO:0000313" key="1">
    <source>
        <dbReference type="EMBL" id="VAI87838.1"/>
    </source>
</evidence>
<dbReference type="EMBL" id="LT934124">
    <property type="protein sequence ID" value="VAI87838.1"/>
    <property type="molecule type" value="Genomic_DNA"/>
</dbReference>
<evidence type="ECO:0000313" key="2">
    <source>
        <dbReference type="Proteomes" id="UP000324705"/>
    </source>
</evidence>
<reference evidence="1 2" key="1">
    <citation type="submission" date="2017-09" db="EMBL/GenBank/DDBJ databases">
        <authorList>
            <consortium name="International Durum Wheat Genome Sequencing Consortium (IDWGSC)"/>
            <person name="Milanesi L."/>
        </authorList>
    </citation>
    <scope>NUCLEOTIDE SEQUENCE [LARGE SCALE GENOMIC DNA]</scope>
    <source>
        <strain evidence="2">cv. Svevo</strain>
    </source>
</reference>
<sequence>MGSQALGARADGWHEDLDSVAAPTGSIGYSLSLALSLPRSQSYLYSLYHAHHEDRLIMEVTVPSTTSIEDP</sequence>
<proteinExistence type="predicted"/>
<dbReference type="Gramene" id="TRITD7Bv1G111290.1">
    <property type="protein sequence ID" value="TRITD7Bv1G111290.1"/>
    <property type="gene ID" value="TRITD7Bv1G111290"/>
</dbReference>
<name>A0A9R1C0G1_TRITD</name>
<dbReference type="AlphaFoldDB" id="A0A9R1C0G1"/>
<protein>
    <submittedName>
        <fullName evidence="1">Uncharacterized protein</fullName>
    </submittedName>
</protein>
<organism evidence="1 2">
    <name type="scientific">Triticum turgidum subsp. durum</name>
    <name type="common">Durum wheat</name>
    <name type="synonym">Triticum durum</name>
    <dbReference type="NCBI Taxonomy" id="4567"/>
    <lineage>
        <taxon>Eukaryota</taxon>
        <taxon>Viridiplantae</taxon>
        <taxon>Streptophyta</taxon>
        <taxon>Embryophyta</taxon>
        <taxon>Tracheophyta</taxon>
        <taxon>Spermatophyta</taxon>
        <taxon>Magnoliopsida</taxon>
        <taxon>Liliopsida</taxon>
        <taxon>Poales</taxon>
        <taxon>Poaceae</taxon>
        <taxon>BOP clade</taxon>
        <taxon>Pooideae</taxon>
        <taxon>Triticodae</taxon>
        <taxon>Triticeae</taxon>
        <taxon>Triticinae</taxon>
        <taxon>Triticum</taxon>
    </lineage>
</organism>
<gene>
    <name evidence="1" type="ORF">TRITD_7Bv1G111290</name>
</gene>